<evidence type="ECO:0000256" key="2">
    <source>
        <dbReference type="ARBA" id="ARBA00003921"/>
    </source>
</evidence>
<dbReference type="InterPro" id="IPR036318">
    <property type="entry name" value="FAD-bd_PCMH-like_sf"/>
</dbReference>
<dbReference type="EMBL" id="JAGQLM010000043">
    <property type="protein sequence ID" value="MCA9374902.1"/>
    <property type="molecule type" value="Genomic_DNA"/>
</dbReference>
<reference evidence="18" key="2">
    <citation type="journal article" date="2021" name="Microbiome">
        <title>Successional dynamics and alternative stable states in a saline activated sludge microbial community over 9 years.</title>
        <authorList>
            <person name="Wang Y."/>
            <person name="Ye J."/>
            <person name="Ju F."/>
            <person name="Liu L."/>
            <person name="Boyd J.A."/>
            <person name="Deng Y."/>
            <person name="Parks D.H."/>
            <person name="Jiang X."/>
            <person name="Yin X."/>
            <person name="Woodcroft B.J."/>
            <person name="Tyson G.W."/>
            <person name="Hugenholtz P."/>
            <person name="Polz M.F."/>
            <person name="Zhang T."/>
        </authorList>
    </citation>
    <scope>NUCLEOTIDE SEQUENCE</scope>
    <source>
        <strain evidence="18">HKST-UBA16</strain>
    </source>
</reference>
<keyword evidence="8 16" id="KW-0274">FAD</keyword>
<dbReference type="Pfam" id="PF01565">
    <property type="entry name" value="FAD_binding_4"/>
    <property type="match status" value="1"/>
</dbReference>
<comment type="function">
    <text evidence="2 16">Cell wall formation.</text>
</comment>
<evidence type="ECO:0000256" key="1">
    <source>
        <dbReference type="ARBA" id="ARBA00001974"/>
    </source>
</evidence>
<dbReference type="InterPro" id="IPR016169">
    <property type="entry name" value="FAD-bd_PCMH_sub2"/>
</dbReference>
<evidence type="ECO:0000313" key="19">
    <source>
        <dbReference type="Proteomes" id="UP000748332"/>
    </source>
</evidence>
<evidence type="ECO:0000256" key="3">
    <source>
        <dbReference type="ARBA" id="ARBA00004496"/>
    </source>
</evidence>
<dbReference type="Gene3D" id="3.30.465.10">
    <property type="match status" value="1"/>
</dbReference>
<dbReference type="Pfam" id="PF02873">
    <property type="entry name" value="MurB_C"/>
    <property type="match status" value="1"/>
</dbReference>
<sequence length="361" mass="40220">MGTVFSQKQVSLKPYNTLSVDVTAEYFAYISSADQLGDIVKSGGIDIESLFVLGRGSNTLLTKNYPGLVLLNSIKGIKVINEDENSVTLEIGSGEDWPSFVEYAVSKGWSGLENLAYIPGTVGAAPVQNIGAYGQAFEDIFVDLDAVDLTSGEIIRFTKEESKLGYRTSAFKTDLKDKYFIVVVRVRLSKDPHFDTSYHSRFPNESLSEWLKKSGKPPYTPADIAHAVTGLRKFKLPDPKEVGTCGSFFVNPFVTVDKFHELEKEVNELQHYPVTKMEYDRIDWHNTGQDKIVKIPAGRLLDELGWKGKWIGNVGTHDKQALCVITNKKASGQEVLDYTNKMRESVQKAYGIDLVSEVRIV</sequence>
<evidence type="ECO:0000256" key="15">
    <source>
        <dbReference type="ARBA" id="ARBA00048914"/>
    </source>
</evidence>
<evidence type="ECO:0000256" key="8">
    <source>
        <dbReference type="ARBA" id="ARBA00022827"/>
    </source>
</evidence>
<dbReference type="NCBIfam" id="NF000755">
    <property type="entry name" value="PRK00046.1"/>
    <property type="match status" value="1"/>
</dbReference>
<dbReference type="SUPFAM" id="SSF56194">
    <property type="entry name" value="Uridine diphospho-N-Acetylenolpyruvylglucosamine reductase, MurB, C-terminal domain"/>
    <property type="match status" value="1"/>
</dbReference>
<keyword evidence="7 16" id="KW-0285">Flavoprotein</keyword>
<reference evidence="18" key="1">
    <citation type="submission" date="2020-04" db="EMBL/GenBank/DDBJ databases">
        <authorList>
            <person name="Zhang T."/>
        </authorList>
    </citation>
    <scope>NUCLEOTIDE SEQUENCE</scope>
    <source>
        <strain evidence="18">HKST-UBA16</strain>
    </source>
</reference>
<evidence type="ECO:0000256" key="4">
    <source>
        <dbReference type="ARBA" id="ARBA00004752"/>
    </source>
</evidence>
<dbReference type="GO" id="GO:0071949">
    <property type="term" value="F:FAD binding"/>
    <property type="evidence" value="ECO:0007669"/>
    <property type="project" value="InterPro"/>
</dbReference>
<keyword evidence="9 16" id="KW-0521">NADP</keyword>
<evidence type="ECO:0000259" key="17">
    <source>
        <dbReference type="PROSITE" id="PS51387"/>
    </source>
</evidence>
<dbReference type="GO" id="GO:0008762">
    <property type="term" value="F:UDP-N-acetylmuramate dehydrogenase activity"/>
    <property type="evidence" value="ECO:0007669"/>
    <property type="project" value="UniProtKB-UniRule"/>
</dbReference>
<evidence type="ECO:0000256" key="9">
    <source>
        <dbReference type="ARBA" id="ARBA00022857"/>
    </source>
</evidence>
<dbReference type="GO" id="GO:0008360">
    <property type="term" value="P:regulation of cell shape"/>
    <property type="evidence" value="ECO:0007669"/>
    <property type="project" value="UniProtKB-KW"/>
</dbReference>
<keyword evidence="10 16" id="KW-0133">Cell shape</keyword>
<feature type="active site" description="Proton donor" evidence="16">
    <location>
        <position position="247"/>
    </location>
</feature>
<dbReference type="InterPro" id="IPR006094">
    <property type="entry name" value="Oxid_FAD_bind_N"/>
</dbReference>
<dbReference type="PROSITE" id="PS51387">
    <property type="entry name" value="FAD_PCMH"/>
    <property type="match status" value="1"/>
</dbReference>
<dbReference type="InterPro" id="IPR011601">
    <property type="entry name" value="MurB_C"/>
</dbReference>
<protein>
    <recommendedName>
        <fullName evidence="16">UDP-N-acetylenolpyruvoylglucosamine reductase</fullName>
        <ecNumber evidence="16">1.3.1.98</ecNumber>
    </recommendedName>
    <alternativeName>
        <fullName evidence="16">UDP-N-acetylmuramate dehydrogenase</fullName>
    </alternativeName>
</protein>
<dbReference type="GO" id="GO:0071555">
    <property type="term" value="P:cell wall organization"/>
    <property type="evidence" value="ECO:0007669"/>
    <property type="project" value="UniProtKB-KW"/>
</dbReference>
<organism evidence="18 19">
    <name type="scientific">Candidatus Dojkabacteria bacterium</name>
    <dbReference type="NCBI Taxonomy" id="2099670"/>
    <lineage>
        <taxon>Bacteria</taxon>
        <taxon>Candidatus Dojkabacteria</taxon>
    </lineage>
</organism>
<evidence type="ECO:0000256" key="7">
    <source>
        <dbReference type="ARBA" id="ARBA00022630"/>
    </source>
</evidence>
<gene>
    <name evidence="16 18" type="primary">murB</name>
    <name evidence="18" type="ORF">KC622_01070</name>
</gene>
<keyword evidence="12 16" id="KW-0560">Oxidoreductase</keyword>
<evidence type="ECO:0000256" key="13">
    <source>
        <dbReference type="ARBA" id="ARBA00023306"/>
    </source>
</evidence>
<name>A0A955HYI6_9BACT</name>
<comment type="subcellular location">
    <subcellularLocation>
        <location evidence="3 16">Cytoplasm</location>
    </subcellularLocation>
</comment>
<dbReference type="InterPro" id="IPR036635">
    <property type="entry name" value="MurB_C_sf"/>
</dbReference>
<feature type="active site" evidence="16">
    <location>
        <position position="357"/>
    </location>
</feature>
<comment type="caution">
    <text evidence="18">The sequence shown here is derived from an EMBL/GenBank/DDBJ whole genome shotgun (WGS) entry which is preliminary data.</text>
</comment>
<dbReference type="GO" id="GO:0051301">
    <property type="term" value="P:cell division"/>
    <property type="evidence" value="ECO:0007669"/>
    <property type="project" value="UniProtKB-KW"/>
</dbReference>
<dbReference type="InterPro" id="IPR016166">
    <property type="entry name" value="FAD-bd_PCMH"/>
</dbReference>
<dbReference type="InterPro" id="IPR016167">
    <property type="entry name" value="FAD-bd_PCMH_sub1"/>
</dbReference>
<keyword evidence="11 16" id="KW-0573">Peptidoglycan synthesis</keyword>
<comment type="catalytic activity">
    <reaction evidence="15 16">
        <text>UDP-N-acetyl-alpha-D-muramate + NADP(+) = UDP-N-acetyl-3-O-(1-carboxyvinyl)-alpha-D-glucosamine + NADPH + H(+)</text>
        <dbReference type="Rhea" id="RHEA:12248"/>
        <dbReference type="ChEBI" id="CHEBI:15378"/>
        <dbReference type="ChEBI" id="CHEBI:57783"/>
        <dbReference type="ChEBI" id="CHEBI:58349"/>
        <dbReference type="ChEBI" id="CHEBI:68483"/>
        <dbReference type="ChEBI" id="CHEBI:70757"/>
        <dbReference type="EC" id="1.3.1.98"/>
    </reaction>
</comment>
<dbReference type="SUPFAM" id="SSF56176">
    <property type="entry name" value="FAD-binding/transporter-associated domain-like"/>
    <property type="match status" value="1"/>
</dbReference>
<feature type="domain" description="FAD-binding PCMH-type" evidence="17">
    <location>
        <begin position="19"/>
        <end position="191"/>
    </location>
</feature>
<dbReference type="Gene3D" id="3.90.78.10">
    <property type="entry name" value="UDP-N-acetylenolpyruvoylglucosamine reductase, C-terminal domain"/>
    <property type="match status" value="1"/>
</dbReference>
<feature type="active site" evidence="16">
    <location>
        <position position="167"/>
    </location>
</feature>
<keyword evidence="5 16" id="KW-0963">Cytoplasm</keyword>
<dbReference type="PANTHER" id="PTHR21071:SF4">
    <property type="entry name" value="UDP-N-ACETYLENOLPYRUVOYLGLUCOSAMINE REDUCTASE"/>
    <property type="match status" value="1"/>
</dbReference>
<comment type="similarity">
    <text evidence="16">Belongs to the MurB family.</text>
</comment>
<evidence type="ECO:0000256" key="12">
    <source>
        <dbReference type="ARBA" id="ARBA00023002"/>
    </source>
</evidence>
<dbReference type="PANTHER" id="PTHR21071">
    <property type="entry name" value="UDP-N-ACETYLENOLPYRUVOYLGLUCOSAMINE REDUCTASE"/>
    <property type="match status" value="1"/>
</dbReference>
<dbReference type="EC" id="1.3.1.98" evidence="16"/>
<dbReference type="HAMAP" id="MF_00037">
    <property type="entry name" value="MurB"/>
    <property type="match status" value="1"/>
</dbReference>
<proteinExistence type="inferred from homology"/>
<keyword evidence="13 16" id="KW-0131">Cell cycle</keyword>
<dbReference type="GO" id="GO:0009252">
    <property type="term" value="P:peptidoglycan biosynthetic process"/>
    <property type="evidence" value="ECO:0007669"/>
    <property type="project" value="UniProtKB-UniRule"/>
</dbReference>
<evidence type="ECO:0000256" key="6">
    <source>
        <dbReference type="ARBA" id="ARBA00022618"/>
    </source>
</evidence>
<evidence type="ECO:0000256" key="10">
    <source>
        <dbReference type="ARBA" id="ARBA00022960"/>
    </source>
</evidence>
<comment type="pathway">
    <text evidence="4 16">Cell wall biogenesis; peptidoglycan biosynthesis.</text>
</comment>
<evidence type="ECO:0000256" key="14">
    <source>
        <dbReference type="ARBA" id="ARBA00023316"/>
    </source>
</evidence>
<dbReference type="InterPro" id="IPR003170">
    <property type="entry name" value="MurB"/>
</dbReference>
<dbReference type="GO" id="GO:0005829">
    <property type="term" value="C:cytosol"/>
    <property type="evidence" value="ECO:0007669"/>
    <property type="project" value="TreeGrafter"/>
</dbReference>
<evidence type="ECO:0000256" key="16">
    <source>
        <dbReference type="HAMAP-Rule" id="MF_00037"/>
    </source>
</evidence>
<keyword evidence="6 16" id="KW-0132">Cell division</keyword>
<accession>A0A955HYI6</accession>
<evidence type="ECO:0000313" key="18">
    <source>
        <dbReference type="EMBL" id="MCA9374902.1"/>
    </source>
</evidence>
<dbReference type="Gene3D" id="3.30.43.10">
    <property type="entry name" value="Uridine Diphospho-n-acetylenolpyruvylglucosamine Reductase, domain 2"/>
    <property type="match status" value="1"/>
</dbReference>
<evidence type="ECO:0000256" key="11">
    <source>
        <dbReference type="ARBA" id="ARBA00022984"/>
    </source>
</evidence>
<dbReference type="AlphaFoldDB" id="A0A955HYI6"/>
<dbReference type="NCBIfam" id="TIGR00179">
    <property type="entry name" value="murB"/>
    <property type="match status" value="1"/>
</dbReference>
<dbReference type="Proteomes" id="UP000748332">
    <property type="component" value="Unassembled WGS sequence"/>
</dbReference>
<keyword evidence="14 16" id="KW-0961">Cell wall biogenesis/degradation</keyword>
<comment type="cofactor">
    <cofactor evidence="1 16">
        <name>FAD</name>
        <dbReference type="ChEBI" id="CHEBI:57692"/>
    </cofactor>
</comment>
<evidence type="ECO:0000256" key="5">
    <source>
        <dbReference type="ARBA" id="ARBA00022490"/>
    </source>
</evidence>